<keyword evidence="5" id="KW-0560">Oxidoreductase</keyword>
<dbReference type="GeneID" id="28868768"/>
<gene>
    <name evidence="12" type="ORF">CH63R_09687</name>
</gene>
<dbReference type="InterPro" id="IPR013968">
    <property type="entry name" value="PKS_KR"/>
</dbReference>
<dbReference type="Pfam" id="PF00698">
    <property type="entry name" value="Acyl_transf_1"/>
    <property type="match status" value="1"/>
</dbReference>
<dbReference type="Gene3D" id="1.10.1200.10">
    <property type="entry name" value="ACP-like"/>
    <property type="match status" value="1"/>
</dbReference>
<dbReference type="InterPro" id="IPR016039">
    <property type="entry name" value="Thiolase-like"/>
</dbReference>
<evidence type="ECO:0000256" key="5">
    <source>
        <dbReference type="ARBA" id="ARBA00023002"/>
    </source>
</evidence>
<feature type="active site" description="Proton donor; for dehydratase activity" evidence="7">
    <location>
        <position position="1179"/>
    </location>
</feature>
<dbReference type="SMART" id="SM00822">
    <property type="entry name" value="PKS_KR"/>
    <property type="match status" value="1"/>
</dbReference>
<dbReference type="Pfam" id="PF21089">
    <property type="entry name" value="PKS_DH_N"/>
    <property type="match status" value="1"/>
</dbReference>
<dbReference type="SMART" id="SM00823">
    <property type="entry name" value="PKS_PP"/>
    <property type="match status" value="1"/>
</dbReference>
<dbReference type="PROSITE" id="PS52004">
    <property type="entry name" value="KS3_2"/>
    <property type="match status" value="1"/>
</dbReference>
<dbReference type="SMART" id="SM00827">
    <property type="entry name" value="PKS_AT"/>
    <property type="match status" value="1"/>
</dbReference>
<dbReference type="InterPro" id="IPR049551">
    <property type="entry name" value="PKS_DH_C"/>
</dbReference>
<dbReference type="GO" id="GO:0004315">
    <property type="term" value="F:3-oxoacyl-[acyl-carrier-protein] synthase activity"/>
    <property type="evidence" value="ECO:0007669"/>
    <property type="project" value="InterPro"/>
</dbReference>
<accession>A0A1B7Y7Z9</accession>
<dbReference type="GO" id="GO:0008168">
    <property type="term" value="F:methyltransferase activity"/>
    <property type="evidence" value="ECO:0007669"/>
    <property type="project" value="UniProtKB-KW"/>
</dbReference>
<feature type="active site" description="Proton acceptor; for dehydratase activity" evidence="7">
    <location>
        <position position="991"/>
    </location>
</feature>
<dbReference type="InterPro" id="IPR050091">
    <property type="entry name" value="PKS_NRPS_Biosynth_Enz"/>
</dbReference>
<dbReference type="Gene3D" id="3.30.70.3290">
    <property type="match status" value="1"/>
</dbReference>
<dbReference type="Pfam" id="PF23297">
    <property type="entry name" value="ACP_SdgA_C"/>
    <property type="match status" value="1"/>
</dbReference>
<feature type="region of interest" description="Disordered" evidence="8">
    <location>
        <begin position="2629"/>
        <end position="2655"/>
    </location>
</feature>
<dbReference type="SMART" id="SM00825">
    <property type="entry name" value="PKS_KS"/>
    <property type="match status" value="1"/>
</dbReference>
<feature type="domain" description="Ketosynthase family 3 (KS3)" evidence="10">
    <location>
        <begin position="6"/>
        <end position="444"/>
    </location>
</feature>
<evidence type="ECO:0000256" key="1">
    <source>
        <dbReference type="ARBA" id="ARBA00022450"/>
    </source>
</evidence>
<feature type="region of interest" description="C-terminal hotdog fold" evidence="7">
    <location>
        <begin position="1117"/>
        <end position="1280"/>
    </location>
</feature>
<dbReference type="CDD" id="cd00833">
    <property type="entry name" value="PKS"/>
    <property type="match status" value="1"/>
</dbReference>
<keyword evidence="4" id="KW-0808">Transferase</keyword>
<keyword evidence="6" id="KW-0511">Multifunctional enzyme</keyword>
<dbReference type="InterPro" id="IPR029063">
    <property type="entry name" value="SAM-dependent_MTases_sf"/>
</dbReference>
<dbReference type="InterPro" id="IPR020807">
    <property type="entry name" value="PKS_DH"/>
</dbReference>
<sequence>MDAHALEPIAIVGMGCRFPGSANSPSKLWELLRSPRDLAQRIPKQRWNLDKFYHPTGSHHGTTNVTESYFLDEQDDIRHFDTKFFGVGTAEAEAMDPQHRMLLEVVYEAMEHGGFTLSSLQNSDTAVYVGMMCTDYNITLGLDSTFIPQYTATGVSPSNASSRISYYFNWHGPSMTIDTACSSSLVAVHQAVDQLRTGRSRVAVACGTNLMINVSPYLTESKLNMLSPTGRSRMWDADADGYARGDGIATVLLKRLSDAIADGDAIEGIIRNTGFTHDGRTLGITMPSGQAQADLIRRTYEEAGLDLANRANWPQFFEAHGTGTPVGDPQEASALASAFYPDGDNAYEQDDRLLVGSIKTLVGHTEGTAGLAGLLKGCLALKHAEIPPNLLFNRLSPGVAPYYKHLCIPTELRPWPAVPGNQPRRASVNSFGFGGTDAHAILESYEERSPSGQRIGESSRAPVVVLPFMFSAASEDALSGLLAKYESYLEDHPDVNLDNLGYTLGCRRSALPYKVALTASTASDLADKIRDVVRKGKEDESDDRMGSWGRTSAEPSTSYLGIFTGQGAQWPRMGVELIAASPVASSVLADLQASLDTLPVEHDRPSWKLIDQLSAPDDISRVAAADVAQPLCTAVQIILVHLLRLAGIQFEAVVGHSSGEIAAAYAAGLLSATDAIRVAYYRGLWVTRQHGGGEKGAMLAVGTSHEDAAALCESEDMEGRITVAAVNSPSSVTLSGDESAVLQAKSVFEEEGKFCRLLRVDKAYHSHHMLASAKAYEESLIACGIKCPTPNEDAGAVRWYSSVDGGGGILMAPDAGIDATYWVRNMTSPVLFLSALKAALAAHPGVNVAIEVGPHPALKGPATDIVQTVGNGLAGNPLPYFGTLQRGVNDVDAFSELLGGLWTLRGPEPLRLQAYQESFGAGRARLLSDLPTYAWDHDRPLWWEARSTRNFLRQEDVFHDLLGSKTSDASAEEWKWVNWLKPDEIPWLSGHSLQGQQVFPGAGYLVMAVEACMRLAGKHSVRLLEFNNIDIRKALAIPNAGTETVVALSGIRWAMQQSDNTAAEAVKGTIAARFTCSSPPSKEANELLLNCCCEVLITLGQHDPDMLAPRAGAPLAMADVAVDDFYAAMTKLGYYYEGPFKCITSLQRKLDVSSGTVRRPVVEPDSTETPLLIHTGMLDSVLQALFAAYSAPGDNRLWSMHAPREIKRIRINPGLLSAAAAAQPSAAHEEHLLAFDTVLTDATQRNRMVGDVDLYTTGYGQKLLEIEGLAFVPLSKFAPANDRHVFAQYAWVADAPSGERALAETTGFAVAPDGLAKAEALERISFFYLRTIRETLHVEKAKDNRNPPLADHRLGLLRWADHVHQLVESGKHPYIPARWLEDDQPTIDRISAPIADDADVQLGLAVGRNLPDVIRKDENILVHMMAGGLLDRYYEQGLGLADLNKWSANLALQVSRRHPQMSIVEIGAGTGGTTKGIVSALSESFASYTFTDISPSFFEKARENLAAWGERLEYKALDIDNEPAAQGFVTDMYDLAVAGNVLHATPDLGKTLRNCRTLLKPGGFLMAVECVDDTAIRAGFVQGGLEGWWIGAETGRPWGPTVSLAEWDTLLKASGFAGIETATPVLNGLYNQASVWMARAIDDDFRILRAPLAAAESKQYIIPDLVLLGTRVGRDAEALAKGIRSILASASRDTAAVANVTVERIHEIESLDALAPHDEDGREGLKLPEHCTLLSLVELNAPVFEDLTSHRWEALKGALTPCSSILWLTAGARNGIVPFASMMAGVIRTLVNEMGVKSFQMLDVDKASDLPANVVADTVLKLAIQHEWKAKRVQKNMTWTLEPEYAFEDGVLKVLRVVPDPARNDRYNSLHRRVTKFIGLPRGGDLSVTAAAPLVRASWNEAETCWNLREEAREGIQTDLDVFTDAGAQTEDMMVMDVDYALLSSVRTPAGWLHLVVGHDAALRGDGTRYVCVAPKHASTVVVPRACAIPTSGESIIQPFLSYVAGFLFCHRLFEVIPPRGSVLLHSPDAVFAGIFAKLAGERQINVRFTSAEPVKASKQNWICLHPRSPGRVIAAAIPKKLDVFVDMSEYGLVADGDSHVYKLDGGGPEYALSATLRENLPSHTARYDMSLFLAAQAEPVQTFAATATASGCNLEPVARLLRDGNKLATDLLYDIPDGMPLEMVHLNEISTEQARFTRPRDLRIIDWAEHAEPSSPMVNVEVEPIDRRPGLFRSDETYWLVGLAGDMGRSLCDWMVDHGARNIVLSSRNPKLPQDWVEAHGAKNGARVGGVSMDVTSFASTARAKDAILNELGFPKITGVANGAMILRDKPMVETDFDTLQQVLRPKVDGTQHLDKLFSEEGDLSWFIVLTSFASIIGNMGQMAYSAANCFQTALVRNRRARGLPGSAIDINMVVGVGYVERERRTGGLDRHAADRLLNRSQLLPVSEPDLHQMFAEAVVACREGPEVGDSEIITGLQHLTTEKAADTFWGLSPKFSHWVRDRSASGAQGAGSAHQEARVPLKARLAQANGLEQALKIVKDAMLAKLRLALSTDKLDPNMPLVDLGVDSLVAVLLRNWSIQETGVDVPVLKTLGGDSTLEIAQFIVENLGINTDEALADTLSISASDTGFNSDSASSSTRSPASELTSVSSNSK</sequence>
<dbReference type="EMBL" id="LTAN01000006">
    <property type="protein sequence ID" value="OBR08166.1"/>
    <property type="molecule type" value="Genomic_DNA"/>
</dbReference>
<dbReference type="GO" id="GO:0004312">
    <property type="term" value="F:fatty acid synthase activity"/>
    <property type="evidence" value="ECO:0007669"/>
    <property type="project" value="TreeGrafter"/>
</dbReference>
<feature type="region of interest" description="N-terminal hotdog fold" evidence="7">
    <location>
        <begin position="959"/>
        <end position="1102"/>
    </location>
</feature>
<dbReference type="Pfam" id="PF00109">
    <property type="entry name" value="ketoacyl-synt"/>
    <property type="match status" value="1"/>
</dbReference>
<dbReference type="SMART" id="SM00826">
    <property type="entry name" value="PKS_DH"/>
    <property type="match status" value="1"/>
</dbReference>
<dbReference type="Gene3D" id="3.10.129.110">
    <property type="entry name" value="Polyketide synthase dehydratase"/>
    <property type="match status" value="1"/>
</dbReference>
<dbReference type="SUPFAM" id="SSF52151">
    <property type="entry name" value="FabD/lysophospholipase-like"/>
    <property type="match status" value="1"/>
</dbReference>
<dbReference type="Pfam" id="PF14765">
    <property type="entry name" value="PS-DH"/>
    <property type="match status" value="1"/>
</dbReference>
<dbReference type="InterPro" id="IPR020806">
    <property type="entry name" value="PKS_PP-bd"/>
</dbReference>
<dbReference type="GO" id="GO:0006633">
    <property type="term" value="P:fatty acid biosynthetic process"/>
    <property type="evidence" value="ECO:0007669"/>
    <property type="project" value="InterPro"/>
</dbReference>
<dbReference type="Pfam" id="PF08242">
    <property type="entry name" value="Methyltransf_12"/>
    <property type="match status" value="1"/>
</dbReference>
<feature type="domain" description="Carrier" evidence="9">
    <location>
        <begin position="2534"/>
        <end position="2610"/>
    </location>
</feature>
<organism evidence="12 13">
    <name type="scientific">Colletotrichum higginsianum (strain IMI 349063)</name>
    <name type="common">Crucifer anthracnose fungus</name>
    <dbReference type="NCBI Taxonomy" id="759273"/>
    <lineage>
        <taxon>Eukaryota</taxon>
        <taxon>Fungi</taxon>
        <taxon>Dikarya</taxon>
        <taxon>Ascomycota</taxon>
        <taxon>Pezizomycotina</taxon>
        <taxon>Sordariomycetes</taxon>
        <taxon>Hypocreomycetidae</taxon>
        <taxon>Glomerellales</taxon>
        <taxon>Glomerellaceae</taxon>
        <taxon>Colletotrichum</taxon>
        <taxon>Colletotrichum destructivum species complex</taxon>
    </lineage>
</organism>
<dbReference type="Gene3D" id="3.40.50.150">
    <property type="entry name" value="Vaccinia Virus protein VP39"/>
    <property type="match status" value="1"/>
</dbReference>
<dbReference type="InterPro" id="IPR049552">
    <property type="entry name" value="PKS_DH_N"/>
</dbReference>
<dbReference type="Gene3D" id="3.40.366.10">
    <property type="entry name" value="Malonyl-Coenzyme A Acyl Carrier Protein, domain 2"/>
    <property type="match status" value="1"/>
</dbReference>
<dbReference type="InterPro" id="IPR016035">
    <property type="entry name" value="Acyl_Trfase/lysoPLipase"/>
</dbReference>
<evidence type="ECO:0000259" key="10">
    <source>
        <dbReference type="PROSITE" id="PS52004"/>
    </source>
</evidence>
<evidence type="ECO:0000256" key="8">
    <source>
        <dbReference type="SAM" id="MobiDB-lite"/>
    </source>
</evidence>
<keyword evidence="2" id="KW-0597">Phosphoprotein</keyword>
<evidence type="ECO:0000256" key="7">
    <source>
        <dbReference type="PROSITE-ProRule" id="PRU01363"/>
    </source>
</evidence>
<evidence type="ECO:0000256" key="4">
    <source>
        <dbReference type="ARBA" id="ARBA00022679"/>
    </source>
</evidence>
<dbReference type="OrthoDB" id="329835at2759"/>
<protein>
    <submittedName>
        <fullName evidence="12">Polyketide synthase/peptide synthetase</fullName>
    </submittedName>
</protein>
<dbReference type="InterPro" id="IPR009081">
    <property type="entry name" value="PP-bd_ACP"/>
</dbReference>
<evidence type="ECO:0000256" key="2">
    <source>
        <dbReference type="ARBA" id="ARBA00022553"/>
    </source>
</evidence>
<dbReference type="Pfam" id="PF02801">
    <property type="entry name" value="Ketoacyl-synt_C"/>
    <property type="match status" value="1"/>
</dbReference>
<dbReference type="InterPro" id="IPR020841">
    <property type="entry name" value="PKS_Beta-ketoAc_synthase_dom"/>
</dbReference>
<proteinExistence type="predicted"/>
<dbReference type="SUPFAM" id="SSF53901">
    <property type="entry name" value="Thiolase-like"/>
    <property type="match status" value="1"/>
</dbReference>
<dbReference type="InterPro" id="IPR036291">
    <property type="entry name" value="NAD(P)-bd_dom_sf"/>
</dbReference>
<dbReference type="SUPFAM" id="SSF47336">
    <property type="entry name" value="ACP-like"/>
    <property type="match status" value="1"/>
</dbReference>
<dbReference type="Pfam" id="PF22621">
    <property type="entry name" value="CurL-like_PKS_C"/>
    <property type="match status" value="1"/>
</dbReference>
<dbReference type="SUPFAM" id="SSF53335">
    <property type="entry name" value="S-adenosyl-L-methionine-dependent methyltransferases"/>
    <property type="match status" value="1"/>
</dbReference>
<dbReference type="InterPro" id="IPR042104">
    <property type="entry name" value="PKS_dehydratase_sf"/>
</dbReference>
<dbReference type="Gene3D" id="3.40.50.720">
    <property type="entry name" value="NAD(P)-binding Rossmann-like Domain"/>
    <property type="match status" value="1"/>
</dbReference>
<dbReference type="InterPro" id="IPR014043">
    <property type="entry name" value="Acyl_transferase_dom"/>
</dbReference>
<feature type="domain" description="PKS/mFAS DH" evidence="11">
    <location>
        <begin position="959"/>
        <end position="1280"/>
    </location>
</feature>
<dbReference type="InterPro" id="IPR001227">
    <property type="entry name" value="Ac_transferase_dom_sf"/>
</dbReference>
<dbReference type="Proteomes" id="UP000092177">
    <property type="component" value="Chromosome 6"/>
</dbReference>
<dbReference type="InterPro" id="IPR057326">
    <property type="entry name" value="KR_dom"/>
</dbReference>
<dbReference type="KEGG" id="chig:CH63R_09687"/>
<keyword evidence="3" id="KW-0489">Methyltransferase</keyword>
<dbReference type="PROSITE" id="PS52019">
    <property type="entry name" value="PKS_MFAS_DH"/>
    <property type="match status" value="1"/>
</dbReference>
<comment type="caution">
    <text evidence="12">The sequence shown here is derived from an EMBL/GenBank/DDBJ whole genome shotgun (WGS) entry which is preliminary data.</text>
</comment>
<dbReference type="SUPFAM" id="SSF55048">
    <property type="entry name" value="Probable ACP-binding domain of malonyl-CoA ACP transacylase"/>
    <property type="match status" value="1"/>
</dbReference>
<dbReference type="InterPro" id="IPR014031">
    <property type="entry name" value="Ketoacyl_synth_C"/>
</dbReference>
<dbReference type="PANTHER" id="PTHR43775:SF20">
    <property type="entry name" value="HYBRID PKS-NRPS SYNTHETASE APDA"/>
    <property type="match status" value="1"/>
</dbReference>
<dbReference type="GO" id="GO:0044550">
    <property type="term" value="P:secondary metabolite biosynthetic process"/>
    <property type="evidence" value="ECO:0007669"/>
    <property type="project" value="TreeGrafter"/>
</dbReference>
<dbReference type="GO" id="GO:0032259">
    <property type="term" value="P:methylation"/>
    <property type="evidence" value="ECO:0007669"/>
    <property type="project" value="UniProtKB-KW"/>
</dbReference>
<keyword evidence="13" id="KW-1185">Reference proteome</keyword>
<dbReference type="PANTHER" id="PTHR43775">
    <property type="entry name" value="FATTY ACID SYNTHASE"/>
    <property type="match status" value="1"/>
</dbReference>
<dbReference type="InterPro" id="IPR018201">
    <property type="entry name" value="Ketoacyl_synth_AS"/>
</dbReference>
<dbReference type="InterPro" id="IPR014030">
    <property type="entry name" value="Ketoacyl_synth_N"/>
</dbReference>
<dbReference type="PROSITE" id="PS00606">
    <property type="entry name" value="KS3_1"/>
    <property type="match status" value="1"/>
</dbReference>
<dbReference type="RefSeq" id="XP_018156684.1">
    <property type="nucleotide sequence ID" value="XM_018304661.1"/>
</dbReference>
<dbReference type="GO" id="GO:0016491">
    <property type="term" value="F:oxidoreductase activity"/>
    <property type="evidence" value="ECO:0007669"/>
    <property type="project" value="UniProtKB-KW"/>
</dbReference>
<reference evidence="13" key="1">
    <citation type="journal article" date="2017" name="BMC Genomics">
        <title>Gapless genome assembly of Colletotrichum higginsianum reveals chromosome structure and association of transposable elements with secondary metabolite gene clusters.</title>
        <authorList>
            <person name="Dallery J.-F."/>
            <person name="Lapalu N."/>
            <person name="Zampounis A."/>
            <person name="Pigne S."/>
            <person name="Luyten I."/>
            <person name="Amselem J."/>
            <person name="Wittenberg A.H.J."/>
            <person name="Zhou S."/>
            <person name="de Queiroz M.V."/>
            <person name="Robin G.P."/>
            <person name="Auger A."/>
            <person name="Hainaut M."/>
            <person name="Henrissat B."/>
            <person name="Kim K.-T."/>
            <person name="Lee Y.-H."/>
            <person name="Lespinet O."/>
            <person name="Schwartz D.C."/>
            <person name="Thon M.R."/>
            <person name="O'Connell R.J."/>
        </authorList>
    </citation>
    <scope>NUCLEOTIDE SEQUENCE [LARGE SCALE GENOMIC DNA]</scope>
    <source>
        <strain evidence="13">IMI 349063</strain>
    </source>
</reference>
<dbReference type="InterPro" id="IPR013217">
    <property type="entry name" value="Methyltransf_12"/>
</dbReference>
<dbReference type="InterPro" id="IPR049900">
    <property type="entry name" value="PKS_mFAS_DH"/>
</dbReference>
<dbReference type="Gene3D" id="3.40.47.10">
    <property type="match status" value="1"/>
</dbReference>
<evidence type="ECO:0000313" key="12">
    <source>
        <dbReference type="EMBL" id="OBR08166.1"/>
    </source>
</evidence>
<dbReference type="CDD" id="cd02440">
    <property type="entry name" value="AdoMet_MTases"/>
    <property type="match status" value="1"/>
</dbReference>
<dbReference type="Pfam" id="PF08659">
    <property type="entry name" value="KR"/>
    <property type="match status" value="1"/>
</dbReference>
<evidence type="ECO:0000259" key="9">
    <source>
        <dbReference type="PROSITE" id="PS50075"/>
    </source>
</evidence>
<keyword evidence="1" id="KW-0596">Phosphopantetheine</keyword>
<dbReference type="InterPro" id="IPR016036">
    <property type="entry name" value="Malonyl_transacylase_ACP-bd"/>
</dbReference>
<dbReference type="VEuPathDB" id="FungiDB:CH63R_09687"/>
<evidence type="ECO:0000259" key="11">
    <source>
        <dbReference type="PROSITE" id="PS52019"/>
    </source>
</evidence>
<dbReference type="SUPFAM" id="SSF51735">
    <property type="entry name" value="NAD(P)-binding Rossmann-fold domains"/>
    <property type="match status" value="1"/>
</dbReference>
<feature type="compositionally biased region" description="Low complexity" evidence="8">
    <location>
        <begin position="2633"/>
        <end position="2649"/>
    </location>
</feature>
<dbReference type="PROSITE" id="PS50075">
    <property type="entry name" value="CARRIER"/>
    <property type="match status" value="1"/>
</dbReference>
<evidence type="ECO:0000313" key="13">
    <source>
        <dbReference type="Proteomes" id="UP000092177"/>
    </source>
</evidence>
<name>A0A1B7Y7Z9_COLHI</name>
<evidence type="ECO:0000256" key="3">
    <source>
        <dbReference type="ARBA" id="ARBA00022603"/>
    </source>
</evidence>
<evidence type="ECO:0000256" key="6">
    <source>
        <dbReference type="ARBA" id="ARBA00023268"/>
    </source>
</evidence>
<dbReference type="GO" id="GO:0031177">
    <property type="term" value="F:phosphopantetheine binding"/>
    <property type="evidence" value="ECO:0007669"/>
    <property type="project" value="InterPro"/>
</dbReference>
<dbReference type="InterPro" id="IPR036736">
    <property type="entry name" value="ACP-like_sf"/>
</dbReference>